<dbReference type="Gene3D" id="3.30.2310.20">
    <property type="entry name" value="RelE-like"/>
    <property type="match status" value="1"/>
</dbReference>
<dbReference type="InterPro" id="IPR052747">
    <property type="entry name" value="TA_system_RelE_toxin"/>
</dbReference>
<gene>
    <name evidence="2" type="ORF">H9900_01795</name>
</gene>
<comment type="caution">
    <text evidence="2">The sequence shown here is derived from an EMBL/GenBank/DDBJ whole genome shotgun (WGS) entry which is preliminary data.</text>
</comment>
<accession>A0A9D1PQE3</accession>
<dbReference type="PANTHER" id="PTHR38813:SF1">
    <property type="entry name" value="TOXIN RELE1-RELATED"/>
    <property type="match status" value="1"/>
</dbReference>
<reference evidence="2" key="1">
    <citation type="journal article" date="2021" name="PeerJ">
        <title>Extensive microbial diversity within the chicken gut microbiome revealed by metagenomics and culture.</title>
        <authorList>
            <person name="Gilroy R."/>
            <person name="Ravi A."/>
            <person name="Getino M."/>
            <person name="Pursley I."/>
            <person name="Horton D.L."/>
            <person name="Alikhan N.F."/>
            <person name="Baker D."/>
            <person name="Gharbi K."/>
            <person name="Hall N."/>
            <person name="Watson M."/>
            <person name="Adriaenssens E.M."/>
            <person name="Foster-Nyarko E."/>
            <person name="Jarju S."/>
            <person name="Secka A."/>
            <person name="Antonio M."/>
            <person name="Oren A."/>
            <person name="Chaudhuri R.R."/>
            <person name="La Ragione R."/>
            <person name="Hildebrand F."/>
            <person name="Pallen M.J."/>
        </authorList>
    </citation>
    <scope>NUCLEOTIDE SEQUENCE</scope>
    <source>
        <strain evidence="2">5790</strain>
    </source>
</reference>
<organism evidence="2 3">
    <name type="scientific">Candidatus Monoglobus merdigallinarum</name>
    <dbReference type="NCBI Taxonomy" id="2838698"/>
    <lineage>
        <taxon>Bacteria</taxon>
        <taxon>Bacillati</taxon>
        <taxon>Bacillota</taxon>
        <taxon>Clostridia</taxon>
        <taxon>Monoglobales</taxon>
        <taxon>Monoglobaceae</taxon>
        <taxon>Monoglobus</taxon>
    </lineage>
</organism>
<reference evidence="2" key="2">
    <citation type="submission" date="2021-04" db="EMBL/GenBank/DDBJ databases">
        <authorList>
            <person name="Gilroy R."/>
        </authorList>
    </citation>
    <scope>NUCLEOTIDE SEQUENCE</scope>
    <source>
        <strain evidence="2">5790</strain>
    </source>
</reference>
<dbReference type="PANTHER" id="PTHR38813">
    <property type="match status" value="1"/>
</dbReference>
<keyword evidence="1" id="KW-1277">Toxin-antitoxin system</keyword>
<dbReference type="Pfam" id="PF05016">
    <property type="entry name" value="ParE_toxin"/>
    <property type="match status" value="1"/>
</dbReference>
<dbReference type="Proteomes" id="UP000824162">
    <property type="component" value="Unassembled WGS sequence"/>
</dbReference>
<dbReference type="EMBL" id="DXIJ01000035">
    <property type="protein sequence ID" value="HIV85523.1"/>
    <property type="molecule type" value="Genomic_DNA"/>
</dbReference>
<dbReference type="InterPro" id="IPR035093">
    <property type="entry name" value="RelE/ParE_toxin_dom_sf"/>
</dbReference>
<dbReference type="AlphaFoldDB" id="A0A9D1PQE3"/>
<name>A0A9D1PQE3_9FIRM</name>
<evidence type="ECO:0000256" key="1">
    <source>
        <dbReference type="ARBA" id="ARBA00022649"/>
    </source>
</evidence>
<evidence type="ECO:0000313" key="3">
    <source>
        <dbReference type="Proteomes" id="UP000824162"/>
    </source>
</evidence>
<dbReference type="SUPFAM" id="SSF143011">
    <property type="entry name" value="RelE-like"/>
    <property type="match status" value="1"/>
</dbReference>
<sequence>MDIELSPKSAKYLIKLDNITKQRIKSALIKLAQEPPQGDIKKLQGKDGYRLRIGKYRALFDIADNKIIVYDIDSRGQVYK</sequence>
<evidence type="ECO:0000313" key="2">
    <source>
        <dbReference type="EMBL" id="HIV85523.1"/>
    </source>
</evidence>
<dbReference type="InterPro" id="IPR007712">
    <property type="entry name" value="RelE/ParE_toxin"/>
</dbReference>
<protein>
    <submittedName>
        <fullName evidence="2">Type II toxin-antitoxin system RelE/ParE family toxin</fullName>
    </submittedName>
</protein>
<proteinExistence type="predicted"/>